<accession>A0ABW4GTP5</accession>
<keyword evidence="1" id="KW-1133">Transmembrane helix</keyword>
<feature type="transmembrane region" description="Helical" evidence="1">
    <location>
        <begin position="503"/>
        <end position="521"/>
    </location>
</feature>
<feature type="transmembrane region" description="Helical" evidence="1">
    <location>
        <begin position="233"/>
        <end position="254"/>
    </location>
</feature>
<sequence length="527" mass="53652">MTGTFALVRLALRRDRLLLPVWILIITGAIAATASAIGELYPGMAQRVALGVTIGSAPALRALTGPVFDATSVGGLTAWRATTLATGLAGLMSIMVVTRHTRAEEETGRAELIGACAVGRHAIPAAAVIVAGGANLLIALLITVALTGQGLPGAGALGFGLAVGGTGWVFVGIAVVAAQVTEHARTANGLAVSALGLAYLLRASGDAAEVEALAWVSPLGWAQRVRAFAGERWWVVGLLALAGLLLVGLAALLARRRDLGAGLLPPRLGPSDAAPSLAGAPALAWRLQRGVLLGWVIGFAIAGAMFGSLAQSVGDIVNDNPQLAAILQRLGGAGALVDTFLAAVMGLLGLAVGGFAVQATLRLQGEETGLRAEPVLATTVPRWRWTLSHLVIAVGGTPIVITAGGLAAGLAHGVRTGEVGEQVPRLLGAAWVQVPAAWVLAGIAMLLFGLLPRLTALAWAALVAFALLGQLGELLQLDDWIRNLSPFAHLPQVPGGEVSAAPLLWLTAVAMALVLTGVAAFQRRDLA</sequence>
<dbReference type="EMBL" id="JBHUCM010000062">
    <property type="protein sequence ID" value="MFD1546216.1"/>
    <property type="molecule type" value="Genomic_DNA"/>
</dbReference>
<feature type="transmembrane region" description="Helical" evidence="1">
    <location>
        <begin position="17"/>
        <end position="37"/>
    </location>
</feature>
<feature type="transmembrane region" description="Helical" evidence="1">
    <location>
        <begin position="184"/>
        <end position="201"/>
    </location>
</feature>
<reference evidence="3" key="1">
    <citation type="journal article" date="2019" name="Int. J. Syst. Evol. Microbiol.">
        <title>The Global Catalogue of Microorganisms (GCM) 10K type strain sequencing project: providing services to taxonomists for standard genome sequencing and annotation.</title>
        <authorList>
            <consortium name="The Broad Institute Genomics Platform"/>
            <consortium name="The Broad Institute Genome Sequencing Center for Infectious Disease"/>
            <person name="Wu L."/>
            <person name="Ma J."/>
        </authorList>
    </citation>
    <scope>NUCLEOTIDE SEQUENCE [LARGE SCALE GENOMIC DNA]</scope>
    <source>
        <strain evidence="3">CGMCC 1.15399</strain>
    </source>
</reference>
<comment type="caution">
    <text evidence="2">The sequence shown here is derived from an EMBL/GenBank/DDBJ whole genome shotgun (WGS) entry which is preliminary data.</text>
</comment>
<evidence type="ECO:0000256" key="1">
    <source>
        <dbReference type="SAM" id="Phobius"/>
    </source>
</evidence>
<feature type="transmembrane region" description="Helical" evidence="1">
    <location>
        <begin position="333"/>
        <end position="357"/>
    </location>
</feature>
<dbReference type="Proteomes" id="UP001597097">
    <property type="component" value="Unassembled WGS sequence"/>
</dbReference>
<proteinExistence type="predicted"/>
<feature type="transmembrane region" description="Helical" evidence="1">
    <location>
        <begin position="118"/>
        <end position="142"/>
    </location>
</feature>
<name>A0ABW4GTP5_9ACTN</name>
<feature type="transmembrane region" description="Helical" evidence="1">
    <location>
        <begin position="292"/>
        <end position="313"/>
    </location>
</feature>
<dbReference type="RefSeq" id="WP_219539538.1">
    <property type="nucleotide sequence ID" value="NZ_JAHKRM010000065.1"/>
</dbReference>
<feature type="transmembrane region" description="Helical" evidence="1">
    <location>
        <begin position="390"/>
        <end position="410"/>
    </location>
</feature>
<evidence type="ECO:0000313" key="3">
    <source>
        <dbReference type="Proteomes" id="UP001597097"/>
    </source>
</evidence>
<evidence type="ECO:0000313" key="2">
    <source>
        <dbReference type="EMBL" id="MFD1546216.1"/>
    </source>
</evidence>
<feature type="transmembrane region" description="Helical" evidence="1">
    <location>
        <begin position="154"/>
        <end position="177"/>
    </location>
</feature>
<keyword evidence="3" id="KW-1185">Reference proteome</keyword>
<keyword evidence="1" id="KW-0812">Transmembrane</keyword>
<feature type="transmembrane region" description="Helical" evidence="1">
    <location>
        <begin position="78"/>
        <end position="97"/>
    </location>
</feature>
<protein>
    <submittedName>
        <fullName evidence="2">ABC transporter permease</fullName>
    </submittedName>
</protein>
<feature type="transmembrane region" description="Helical" evidence="1">
    <location>
        <begin position="430"/>
        <end position="450"/>
    </location>
</feature>
<keyword evidence="1" id="KW-0472">Membrane</keyword>
<feature type="transmembrane region" description="Helical" evidence="1">
    <location>
        <begin position="457"/>
        <end position="477"/>
    </location>
</feature>
<organism evidence="2 3">
    <name type="scientific">Nonomuraea guangzhouensis</name>
    <dbReference type="NCBI Taxonomy" id="1291555"/>
    <lineage>
        <taxon>Bacteria</taxon>
        <taxon>Bacillati</taxon>
        <taxon>Actinomycetota</taxon>
        <taxon>Actinomycetes</taxon>
        <taxon>Streptosporangiales</taxon>
        <taxon>Streptosporangiaceae</taxon>
        <taxon>Nonomuraea</taxon>
    </lineage>
</organism>
<gene>
    <name evidence="2" type="ORF">ACFSJ0_54920</name>
</gene>